<name>A0AAN9BCX5_9CAEN</name>
<keyword evidence="2" id="KW-1185">Reference proteome</keyword>
<sequence length="321" mass="35658">MAGCTKQVDFVFDGGLQSHTRASLINEVIKQLMYQRNQIPLQFDILKQQMTVSEAKHAQNAAARPLNGLNQTHNKTKNVISNLDQLFENILKAFEICPEIQQALIMLGSTPVTPKESYLIRLPHICPEAENVSLKSSKQALFRHLIAEEVLSGNASLGPTNVYLVLSAPHSSALPGFVPKTTFKVPSRGYCLTLNMICSQPSFCAQDLTMDDTEVEISGVEPFERSSFADISLPEVACHIKSPSPDKMARLLSGFDACRYLRVRQASGSDMGEGLKLEGEMEKIQFNTPLTRSTPKVGYTRLVTCDHIWFQCSTVIKGYRF</sequence>
<dbReference type="Proteomes" id="UP001374579">
    <property type="component" value="Unassembled WGS sequence"/>
</dbReference>
<gene>
    <name evidence="1" type="ORF">V1264_018601</name>
</gene>
<dbReference type="InterPro" id="IPR053729">
    <property type="entry name" value="MAD2L1BP_domain_sf"/>
</dbReference>
<evidence type="ECO:0000313" key="2">
    <source>
        <dbReference type="Proteomes" id="UP001374579"/>
    </source>
</evidence>
<dbReference type="Gene3D" id="3.30.900.20">
    <property type="match status" value="1"/>
</dbReference>
<dbReference type="GO" id="GO:0005634">
    <property type="term" value="C:nucleus"/>
    <property type="evidence" value="ECO:0007669"/>
    <property type="project" value="InterPro"/>
</dbReference>
<proteinExistence type="predicted"/>
<accession>A0AAN9BCX5</accession>
<organism evidence="1 2">
    <name type="scientific">Littorina saxatilis</name>
    <dbReference type="NCBI Taxonomy" id="31220"/>
    <lineage>
        <taxon>Eukaryota</taxon>
        <taxon>Metazoa</taxon>
        <taxon>Spiralia</taxon>
        <taxon>Lophotrochozoa</taxon>
        <taxon>Mollusca</taxon>
        <taxon>Gastropoda</taxon>
        <taxon>Caenogastropoda</taxon>
        <taxon>Littorinimorpha</taxon>
        <taxon>Littorinoidea</taxon>
        <taxon>Littorinidae</taxon>
        <taxon>Littorina</taxon>
    </lineage>
</organism>
<evidence type="ECO:0000313" key="1">
    <source>
        <dbReference type="EMBL" id="KAK7103766.1"/>
    </source>
</evidence>
<dbReference type="InterPro" id="IPR009511">
    <property type="entry name" value="MAD1/Cdc20-bound-Mad2-bd"/>
</dbReference>
<protein>
    <submittedName>
        <fullName evidence="1">Uncharacterized protein</fullName>
    </submittedName>
</protein>
<reference evidence="1 2" key="1">
    <citation type="submission" date="2024-02" db="EMBL/GenBank/DDBJ databases">
        <title>Chromosome-scale genome assembly of the rough periwinkle Littorina saxatilis.</title>
        <authorList>
            <person name="De Jode A."/>
            <person name="Faria R."/>
            <person name="Formenti G."/>
            <person name="Sims Y."/>
            <person name="Smith T.P."/>
            <person name="Tracey A."/>
            <person name="Wood J.M.D."/>
            <person name="Zagrodzka Z.B."/>
            <person name="Johannesson K."/>
            <person name="Butlin R.K."/>
            <person name="Leder E.H."/>
        </authorList>
    </citation>
    <scope>NUCLEOTIDE SEQUENCE [LARGE SCALE GENOMIC DNA]</scope>
    <source>
        <strain evidence="1">Snail1</strain>
        <tissue evidence="1">Muscle</tissue>
    </source>
</reference>
<dbReference type="PANTHER" id="PTHR15681">
    <property type="entry name" value="MAD2L1-BINDING PROTEIN"/>
    <property type="match status" value="1"/>
</dbReference>
<dbReference type="Pfam" id="PF06581">
    <property type="entry name" value="p31comet"/>
    <property type="match status" value="1"/>
</dbReference>
<dbReference type="EMBL" id="JBAMIC010000008">
    <property type="protein sequence ID" value="KAK7103766.1"/>
    <property type="molecule type" value="Genomic_DNA"/>
</dbReference>
<comment type="caution">
    <text evidence="1">The sequence shown here is derived from an EMBL/GenBank/DDBJ whole genome shotgun (WGS) entry which is preliminary data.</text>
</comment>
<dbReference type="AlphaFoldDB" id="A0AAN9BCX5"/>
<dbReference type="PANTHER" id="PTHR15681:SF1">
    <property type="entry name" value="MAD2L1-BINDING PROTEIN"/>
    <property type="match status" value="1"/>
</dbReference>
<dbReference type="GO" id="GO:0007096">
    <property type="term" value="P:regulation of exit from mitosis"/>
    <property type="evidence" value="ECO:0007669"/>
    <property type="project" value="InterPro"/>
</dbReference>